<dbReference type="PANTHER" id="PTHR44591:SF14">
    <property type="entry name" value="PROTEIN PILG"/>
    <property type="match status" value="1"/>
</dbReference>
<gene>
    <name evidence="5" type="ORF">A3G90_01840</name>
</gene>
<sequence length="125" mass="13805">MKILLVDDDGFLRDMYTTKLVEHGHDVDVADGGAAVLSKLEQGTSYELIILDMVMPGTSGVELLRIIKEQFPEQTKCCIFLTNQGQEEDIREATEAGAVGYIIKAESIPSEVVKKVDEIMKKCKA</sequence>
<reference evidence="5 6" key="1">
    <citation type="journal article" date="2016" name="Nat. Commun.">
        <title>Thousands of microbial genomes shed light on interconnected biogeochemical processes in an aquifer system.</title>
        <authorList>
            <person name="Anantharaman K."/>
            <person name="Brown C.T."/>
            <person name="Hug L.A."/>
            <person name="Sharon I."/>
            <person name="Castelle C.J."/>
            <person name="Probst A.J."/>
            <person name="Thomas B.C."/>
            <person name="Singh A."/>
            <person name="Wilkins M.J."/>
            <person name="Karaoz U."/>
            <person name="Brodie E.L."/>
            <person name="Williams K.H."/>
            <person name="Hubbard S.S."/>
            <person name="Banfield J.F."/>
        </authorList>
    </citation>
    <scope>NUCLEOTIDE SEQUENCE [LARGE SCALE GENOMIC DNA]</scope>
</reference>
<evidence type="ECO:0000313" key="5">
    <source>
        <dbReference type="EMBL" id="OGG84803.1"/>
    </source>
</evidence>
<proteinExistence type="predicted"/>
<name>A0A1F6FG06_9BACT</name>
<dbReference type="STRING" id="1798525.A3G90_01840"/>
<dbReference type="Gene3D" id="3.40.50.2300">
    <property type="match status" value="1"/>
</dbReference>
<evidence type="ECO:0000313" key="6">
    <source>
        <dbReference type="Proteomes" id="UP000177325"/>
    </source>
</evidence>
<protein>
    <recommendedName>
        <fullName evidence="4">Response regulatory domain-containing protein</fullName>
    </recommendedName>
</protein>
<dbReference type="Proteomes" id="UP000177325">
    <property type="component" value="Unassembled WGS sequence"/>
</dbReference>
<accession>A0A1F6FG06</accession>
<evidence type="ECO:0000256" key="3">
    <source>
        <dbReference type="PROSITE-ProRule" id="PRU00169"/>
    </source>
</evidence>
<evidence type="ECO:0000256" key="1">
    <source>
        <dbReference type="ARBA" id="ARBA00022553"/>
    </source>
</evidence>
<dbReference type="EMBL" id="MFMM01000001">
    <property type="protein sequence ID" value="OGG84803.1"/>
    <property type="molecule type" value="Genomic_DNA"/>
</dbReference>
<dbReference type="CDD" id="cd00156">
    <property type="entry name" value="REC"/>
    <property type="match status" value="1"/>
</dbReference>
<dbReference type="InterPro" id="IPR050595">
    <property type="entry name" value="Bact_response_regulator"/>
</dbReference>
<dbReference type="Pfam" id="PF00072">
    <property type="entry name" value="Response_reg"/>
    <property type="match status" value="1"/>
</dbReference>
<dbReference type="InterPro" id="IPR011006">
    <property type="entry name" value="CheY-like_superfamily"/>
</dbReference>
<evidence type="ECO:0000259" key="4">
    <source>
        <dbReference type="PROSITE" id="PS50110"/>
    </source>
</evidence>
<dbReference type="InterPro" id="IPR001789">
    <property type="entry name" value="Sig_transdc_resp-reg_receiver"/>
</dbReference>
<organism evidence="5 6">
    <name type="scientific">Candidatus Kaiserbacteria bacterium RIFCSPLOWO2_12_FULL_45_26</name>
    <dbReference type="NCBI Taxonomy" id="1798525"/>
    <lineage>
        <taxon>Bacteria</taxon>
        <taxon>Candidatus Kaiseribacteriota</taxon>
    </lineage>
</organism>
<feature type="domain" description="Response regulatory" evidence="4">
    <location>
        <begin position="2"/>
        <end position="119"/>
    </location>
</feature>
<dbReference type="GO" id="GO:0000160">
    <property type="term" value="P:phosphorelay signal transduction system"/>
    <property type="evidence" value="ECO:0007669"/>
    <property type="project" value="UniProtKB-KW"/>
</dbReference>
<dbReference type="AlphaFoldDB" id="A0A1F6FG06"/>
<dbReference type="SMART" id="SM00448">
    <property type="entry name" value="REC"/>
    <property type="match status" value="1"/>
</dbReference>
<dbReference type="PANTHER" id="PTHR44591">
    <property type="entry name" value="STRESS RESPONSE REGULATOR PROTEIN 1"/>
    <property type="match status" value="1"/>
</dbReference>
<keyword evidence="2" id="KW-0902">Two-component regulatory system</keyword>
<dbReference type="PROSITE" id="PS50110">
    <property type="entry name" value="RESPONSE_REGULATORY"/>
    <property type="match status" value="1"/>
</dbReference>
<dbReference type="SUPFAM" id="SSF52172">
    <property type="entry name" value="CheY-like"/>
    <property type="match status" value="1"/>
</dbReference>
<comment type="caution">
    <text evidence="5">The sequence shown here is derived from an EMBL/GenBank/DDBJ whole genome shotgun (WGS) entry which is preliminary data.</text>
</comment>
<keyword evidence="1 3" id="KW-0597">Phosphoprotein</keyword>
<evidence type="ECO:0000256" key="2">
    <source>
        <dbReference type="ARBA" id="ARBA00023012"/>
    </source>
</evidence>
<feature type="modified residue" description="4-aspartylphosphate" evidence="3">
    <location>
        <position position="52"/>
    </location>
</feature>